<feature type="chain" id="PRO_5021391356" evidence="2">
    <location>
        <begin position="25"/>
        <end position="61"/>
    </location>
</feature>
<feature type="compositionally biased region" description="Polar residues" evidence="1">
    <location>
        <begin position="43"/>
        <end position="61"/>
    </location>
</feature>
<protein>
    <submittedName>
        <fullName evidence="3">Uncharacterized protein</fullName>
    </submittedName>
</protein>
<reference evidence="4" key="2">
    <citation type="journal article" date="2007" name="PLoS Biol.">
        <title>Survey sequencing and comparative analysis of the elephant shark (Callorhinchus milii) genome.</title>
        <authorList>
            <person name="Venkatesh B."/>
            <person name="Kirkness E.F."/>
            <person name="Loh Y.H."/>
            <person name="Halpern A.L."/>
            <person name="Lee A.P."/>
            <person name="Johnson J."/>
            <person name="Dandona N."/>
            <person name="Viswanathan L.D."/>
            <person name="Tay A."/>
            <person name="Venter J.C."/>
            <person name="Strausberg R.L."/>
            <person name="Brenner S."/>
        </authorList>
    </citation>
    <scope>NUCLEOTIDE SEQUENCE [LARGE SCALE GENOMIC DNA]</scope>
</reference>
<feature type="region of interest" description="Disordered" evidence="1">
    <location>
        <begin position="36"/>
        <end position="61"/>
    </location>
</feature>
<feature type="signal peptide" evidence="2">
    <location>
        <begin position="1"/>
        <end position="24"/>
    </location>
</feature>
<organism evidence="3 4">
    <name type="scientific">Callorhinchus milii</name>
    <name type="common">Ghost shark</name>
    <dbReference type="NCBI Taxonomy" id="7868"/>
    <lineage>
        <taxon>Eukaryota</taxon>
        <taxon>Metazoa</taxon>
        <taxon>Chordata</taxon>
        <taxon>Craniata</taxon>
        <taxon>Vertebrata</taxon>
        <taxon>Chondrichthyes</taxon>
        <taxon>Holocephali</taxon>
        <taxon>Chimaeriformes</taxon>
        <taxon>Callorhinchidae</taxon>
        <taxon>Callorhinchus</taxon>
    </lineage>
</organism>
<reference evidence="3" key="4">
    <citation type="submission" date="2025-08" db="UniProtKB">
        <authorList>
            <consortium name="Ensembl"/>
        </authorList>
    </citation>
    <scope>IDENTIFICATION</scope>
</reference>
<name>A0A4W3IMB6_CALMI</name>
<dbReference type="AlphaFoldDB" id="A0A4W3IMB6"/>
<reference evidence="4" key="1">
    <citation type="journal article" date="2006" name="Science">
        <title>Ancient noncoding elements conserved in the human genome.</title>
        <authorList>
            <person name="Venkatesh B."/>
            <person name="Kirkness E.F."/>
            <person name="Loh Y.H."/>
            <person name="Halpern A.L."/>
            <person name="Lee A.P."/>
            <person name="Johnson J."/>
            <person name="Dandona N."/>
            <person name="Viswanathan L.D."/>
            <person name="Tay A."/>
            <person name="Venter J.C."/>
            <person name="Strausberg R.L."/>
            <person name="Brenner S."/>
        </authorList>
    </citation>
    <scope>NUCLEOTIDE SEQUENCE [LARGE SCALE GENOMIC DNA]</scope>
</reference>
<dbReference type="Proteomes" id="UP000314986">
    <property type="component" value="Unassembled WGS sequence"/>
</dbReference>
<evidence type="ECO:0000313" key="3">
    <source>
        <dbReference type="Ensembl" id="ENSCMIP00000028681.1"/>
    </source>
</evidence>
<evidence type="ECO:0000256" key="1">
    <source>
        <dbReference type="SAM" id="MobiDB-lite"/>
    </source>
</evidence>
<evidence type="ECO:0000313" key="4">
    <source>
        <dbReference type="Proteomes" id="UP000314986"/>
    </source>
</evidence>
<proteinExistence type="predicted"/>
<reference evidence="3" key="5">
    <citation type="submission" date="2025-09" db="UniProtKB">
        <authorList>
            <consortium name="Ensembl"/>
        </authorList>
    </citation>
    <scope>IDENTIFICATION</scope>
</reference>
<accession>A0A4W3IMB6</accession>
<keyword evidence="4" id="KW-1185">Reference proteome</keyword>
<keyword evidence="2" id="KW-0732">Signal</keyword>
<reference evidence="4" key="3">
    <citation type="journal article" date="2014" name="Nature">
        <title>Elephant shark genome provides unique insights into gnathostome evolution.</title>
        <authorList>
            <consortium name="International Elephant Shark Genome Sequencing Consortium"/>
            <person name="Venkatesh B."/>
            <person name="Lee A.P."/>
            <person name="Ravi V."/>
            <person name="Maurya A.K."/>
            <person name="Lian M.M."/>
            <person name="Swann J.B."/>
            <person name="Ohta Y."/>
            <person name="Flajnik M.F."/>
            <person name="Sutoh Y."/>
            <person name="Kasahara M."/>
            <person name="Hoon S."/>
            <person name="Gangu V."/>
            <person name="Roy S.W."/>
            <person name="Irimia M."/>
            <person name="Korzh V."/>
            <person name="Kondrychyn I."/>
            <person name="Lim Z.W."/>
            <person name="Tay B.H."/>
            <person name="Tohari S."/>
            <person name="Kong K.W."/>
            <person name="Ho S."/>
            <person name="Lorente-Galdos B."/>
            <person name="Quilez J."/>
            <person name="Marques-Bonet T."/>
            <person name="Raney B.J."/>
            <person name="Ingham P.W."/>
            <person name="Tay A."/>
            <person name="Hillier L.W."/>
            <person name="Minx P."/>
            <person name="Boehm T."/>
            <person name="Wilson R.K."/>
            <person name="Brenner S."/>
            <person name="Warren W.C."/>
        </authorList>
    </citation>
    <scope>NUCLEOTIDE SEQUENCE [LARGE SCALE GENOMIC DNA]</scope>
</reference>
<sequence>MKVPMKNFLSTFSISSLLLSHLIAWPHLQPHLTAKPQIPSYLSPDSTSATDSPQSPAQRRP</sequence>
<dbReference type="InParanoid" id="A0A4W3IMB6"/>
<dbReference type="Ensembl" id="ENSCMIT00000029136.1">
    <property type="protein sequence ID" value="ENSCMIP00000028681.1"/>
    <property type="gene ID" value="ENSCMIG00000012440.1"/>
</dbReference>
<evidence type="ECO:0000256" key="2">
    <source>
        <dbReference type="SAM" id="SignalP"/>
    </source>
</evidence>